<gene>
    <name evidence="4" type="ORF">ABC974_28420</name>
</gene>
<keyword evidence="2" id="KW-0732">Signal</keyword>
<name>A0ABU9YCN0_9SPHN</name>
<sequence length="420" mass="43663">MPSRTPARRCPVLSAGLIGLAMGMVAWSGPAAADESQPSVSLSARDTFDIWDVADGGVRRGTVALNKLQLGGTVQGDDFGLAGFSVHGQIFRTDGRSLSGRIGDIQTADNIETPPVTRLFEAWIEKRFGNDERSLAFRAGLIDLNADFDSIETAGLMLSSSHGVGPDLSKSGVDGPSIFPVTSLALEMSWLPSKRWTFRVAAFDGVSGDPGRPAVFVSARLSPRDGALVIGQADYHLSDAARIEVGLWRYSRALPAIGPGAAHDQGIYASLDTPVPHAKGWRAWGRAGLASGSVQAVSGYLGAGLVRQGPLKDRPDDQIGIAIARAEIGAPAMTALGLPNAETSIEATYQLKLGNSVAVQPDVQYVIHPAGEAGVRTALAMGLRLVLTAGFPKKAPAADSADPTAPPDGPPPPDTGAPPT</sequence>
<feature type="compositionally biased region" description="Pro residues" evidence="3">
    <location>
        <begin position="404"/>
        <end position="420"/>
    </location>
</feature>
<evidence type="ECO:0000256" key="1">
    <source>
        <dbReference type="ARBA" id="ARBA00008769"/>
    </source>
</evidence>
<comment type="caution">
    <text evidence="4">The sequence shown here is derived from an EMBL/GenBank/DDBJ whole genome shotgun (WGS) entry which is preliminary data.</text>
</comment>
<dbReference type="InterPro" id="IPR007049">
    <property type="entry name" value="Carb-sel_porin_OprB"/>
</dbReference>
<comment type="similarity">
    <text evidence="1 2">Belongs to the OprB family.</text>
</comment>
<dbReference type="PANTHER" id="PTHR37944:SF1">
    <property type="entry name" value="PORIN B"/>
    <property type="match status" value="1"/>
</dbReference>
<dbReference type="InterPro" id="IPR038673">
    <property type="entry name" value="OprB_sf"/>
</dbReference>
<dbReference type="EMBL" id="JBDIME010000054">
    <property type="protein sequence ID" value="MEN2793575.1"/>
    <property type="molecule type" value="Genomic_DNA"/>
</dbReference>
<reference evidence="4 5" key="1">
    <citation type="submission" date="2024-05" db="EMBL/GenBank/DDBJ databases">
        <authorList>
            <person name="Liu Q."/>
            <person name="Xin Y.-H."/>
        </authorList>
    </citation>
    <scope>NUCLEOTIDE SEQUENCE [LARGE SCALE GENOMIC DNA]</scope>
    <source>
        <strain evidence="4 5">CGMCC 1.10181</strain>
    </source>
</reference>
<dbReference type="PANTHER" id="PTHR37944">
    <property type="entry name" value="PORIN B"/>
    <property type="match status" value="1"/>
</dbReference>
<dbReference type="RefSeq" id="WP_343892794.1">
    <property type="nucleotide sequence ID" value="NZ_BAAAEH010000064.1"/>
</dbReference>
<feature type="compositionally biased region" description="Low complexity" evidence="3">
    <location>
        <begin position="394"/>
        <end position="403"/>
    </location>
</feature>
<feature type="signal peptide" evidence="2">
    <location>
        <begin position="1"/>
        <end position="33"/>
    </location>
</feature>
<protein>
    <submittedName>
        <fullName evidence="4">Carbohydrate porin</fullName>
    </submittedName>
</protein>
<dbReference type="Proteomes" id="UP001419910">
    <property type="component" value="Unassembled WGS sequence"/>
</dbReference>
<feature type="chain" id="PRO_5044975344" evidence="2">
    <location>
        <begin position="34"/>
        <end position="420"/>
    </location>
</feature>
<dbReference type="Pfam" id="PF04966">
    <property type="entry name" value="OprB"/>
    <property type="match status" value="1"/>
</dbReference>
<accession>A0ABU9YCN0</accession>
<organism evidence="4 5">
    <name type="scientific">Sphingomonas oligophenolica</name>
    <dbReference type="NCBI Taxonomy" id="301154"/>
    <lineage>
        <taxon>Bacteria</taxon>
        <taxon>Pseudomonadati</taxon>
        <taxon>Pseudomonadota</taxon>
        <taxon>Alphaproteobacteria</taxon>
        <taxon>Sphingomonadales</taxon>
        <taxon>Sphingomonadaceae</taxon>
        <taxon>Sphingomonas</taxon>
    </lineage>
</organism>
<dbReference type="Gene3D" id="2.40.160.180">
    <property type="entry name" value="Carbohydrate-selective porin OprB"/>
    <property type="match status" value="1"/>
</dbReference>
<dbReference type="InterPro" id="IPR052932">
    <property type="entry name" value="OprB_Porin"/>
</dbReference>
<evidence type="ECO:0000256" key="2">
    <source>
        <dbReference type="RuleBase" id="RU363072"/>
    </source>
</evidence>
<evidence type="ECO:0000313" key="5">
    <source>
        <dbReference type="Proteomes" id="UP001419910"/>
    </source>
</evidence>
<keyword evidence="5" id="KW-1185">Reference proteome</keyword>
<evidence type="ECO:0000256" key="3">
    <source>
        <dbReference type="SAM" id="MobiDB-lite"/>
    </source>
</evidence>
<proteinExistence type="inferred from homology"/>
<evidence type="ECO:0000313" key="4">
    <source>
        <dbReference type="EMBL" id="MEN2793575.1"/>
    </source>
</evidence>
<feature type="region of interest" description="Disordered" evidence="3">
    <location>
        <begin position="394"/>
        <end position="420"/>
    </location>
</feature>